<evidence type="ECO:0000256" key="1">
    <source>
        <dbReference type="SAM" id="MobiDB-lite"/>
    </source>
</evidence>
<evidence type="ECO:0000313" key="2">
    <source>
        <dbReference type="EMBL" id="KAJ1138989.1"/>
    </source>
</evidence>
<comment type="caution">
    <text evidence="2">The sequence shown here is derived from an EMBL/GenBank/DDBJ whole genome shotgun (WGS) entry which is preliminary data.</text>
</comment>
<name>A0AAV7QF35_PLEWA</name>
<dbReference type="AlphaFoldDB" id="A0AAV7QF35"/>
<feature type="region of interest" description="Disordered" evidence="1">
    <location>
        <begin position="57"/>
        <end position="114"/>
    </location>
</feature>
<gene>
    <name evidence="2" type="ORF">NDU88_005368</name>
</gene>
<organism evidence="2 3">
    <name type="scientific">Pleurodeles waltl</name>
    <name type="common">Iberian ribbed newt</name>
    <dbReference type="NCBI Taxonomy" id="8319"/>
    <lineage>
        <taxon>Eukaryota</taxon>
        <taxon>Metazoa</taxon>
        <taxon>Chordata</taxon>
        <taxon>Craniata</taxon>
        <taxon>Vertebrata</taxon>
        <taxon>Euteleostomi</taxon>
        <taxon>Amphibia</taxon>
        <taxon>Batrachia</taxon>
        <taxon>Caudata</taxon>
        <taxon>Salamandroidea</taxon>
        <taxon>Salamandridae</taxon>
        <taxon>Pleurodelinae</taxon>
        <taxon>Pleurodeles</taxon>
    </lineage>
</organism>
<keyword evidence="3" id="KW-1185">Reference proteome</keyword>
<reference evidence="2" key="1">
    <citation type="journal article" date="2022" name="bioRxiv">
        <title>Sequencing and chromosome-scale assembly of the giantPleurodeles waltlgenome.</title>
        <authorList>
            <person name="Brown T."/>
            <person name="Elewa A."/>
            <person name="Iarovenko S."/>
            <person name="Subramanian E."/>
            <person name="Araus A.J."/>
            <person name="Petzold A."/>
            <person name="Susuki M."/>
            <person name="Suzuki K.-i.T."/>
            <person name="Hayashi T."/>
            <person name="Toyoda A."/>
            <person name="Oliveira C."/>
            <person name="Osipova E."/>
            <person name="Leigh N.D."/>
            <person name="Simon A."/>
            <person name="Yun M.H."/>
        </authorList>
    </citation>
    <scope>NUCLEOTIDE SEQUENCE</scope>
    <source>
        <strain evidence="2">20211129_DDA</strain>
        <tissue evidence="2">Liver</tissue>
    </source>
</reference>
<protein>
    <submittedName>
        <fullName evidence="2">Uncharacterized protein</fullName>
    </submittedName>
</protein>
<feature type="region of interest" description="Disordered" evidence="1">
    <location>
        <begin position="1"/>
        <end position="44"/>
    </location>
</feature>
<sequence length="114" mass="12580">MHRPQSGGLLHRFFSLPRTQPAQGTVGDVPDRDMPSPAQPTTFRCRSCPRAARLLQQGRAQAARTPANARARPRLRRGLLAKGRTSCYLTTPPRRQGPRPGKDRPQDSVVFEGG</sequence>
<feature type="compositionally biased region" description="Low complexity" evidence="1">
    <location>
        <begin position="57"/>
        <end position="70"/>
    </location>
</feature>
<evidence type="ECO:0000313" key="3">
    <source>
        <dbReference type="Proteomes" id="UP001066276"/>
    </source>
</evidence>
<accession>A0AAV7QF35</accession>
<dbReference type="EMBL" id="JANPWB010000010">
    <property type="protein sequence ID" value="KAJ1138989.1"/>
    <property type="molecule type" value="Genomic_DNA"/>
</dbReference>
<proteinExistence type="predicted"/>
<dbReference type="Proteomes" id="UP001066276">
    <property type="component" value="Chromosome 6"/>
</dbReference>